<dbReference type="Proteomes" id="UP001183604">
    <property type="component" value="Unassembled WGS sequence"/>
</dbReference>
<reference evidence="2 4" key="2">
    <citation type="submission" date="2023-07" db="EMBL/GenBank/DDBJ databases">
        <title>Sequencing the genomes of 1000 actinobacteria strains.</title>
        <authorList>
            <person name="Klenk H.-P."/>
        </authorList>
    </citation>
    <scope>NUCLEOTIDE SEQUENCE [LARGE SCALE GENOMIC DNA]</scope>
    <source>
        <strain evidence="2 4">DSM 44724</strain>
    </source>
</reference>
<dbReference type="EMBL" id="JAPZVQ010000023">
    <property type="protein sequence ID" value="MDA1388088.1"/>
    <property type="molecule type" value="Genomic_DNA"/>
</dbReference>
<dbReference type="Pfam" id="PF18846">
    <property type="entry name" value="baeRF_family5"/>
    <property type="match status" value="1"/>
</dbReference>
<dbReference type="AlphaFoldDB" id="A0A9X3PXY0"/>
<name>A0A9X3PXY0_9ACTN</name>
<dbReference type="InterPro" id="IPR029064">
    <property type="entry name" value="Ribosomal_eL30-like_sf"/>
</dbReference>
<dbReference type="RefSeq" id="WP_270124580.1">
    <property type="nucleotide sequence ID" value="NZ_BAAAOM010000001.1"/>
</dbReference>
<keyword evidence="4" id="KW-1185">Reference proteome</keyword>
<sequence>MPMDRETQLRLVKLRDDTGVLSLYVNADPRQEGSQPPWKTRLDQGLKQLHEAVDNGTRAALGRRLEELKLDLEQLVRPGAPGIGRALFVGLASGQTYGVEMQTPLTDRVVLAPRSHIAPMFGAWAEGSPTGIAVVDGKGMRLLDSRFGKCEEISGLHFALDTAEWRVMKGPSATRSAWGGRDGISANNQHDLFDYRIAEHLQKFLAAAHSTLEEHVATFGWEQLVISGEPELVEASSKSLNGFKAEVVPSKLVLSQSTPAQIQQALAPEIATARAARDARLTEDFAESPRKTVAGSGAVLEALQDGRVDRLIIERDSVWSGRRIPDGTVLADAIAPVEPELAGAVADAQLGEAMIEMALASDARVSILSEGVQIDEKAGGVGAFLRW</sequence>
<protein>
    <submittedName>
        <fullName evidence="1">VLRF1 family aeRF1-type release factor</fullName>
    </submittedName>
</protein>
<evidence type="ECO:0000313" key="2">
    <source>
        <dbReference type="EMBL" id="MDR7340417.1"/>
    </source>
</evidence>
<evidence type="ECO:0000313" key="4">
    <source>
        <dbReference type="Proteomes" id="UP001183604"/>
    </source>
</evidence>
<accession>A0A9X3PXY0</accession>
<evidence type="ECO:0000313" key="1">
    <source>
        <dbReference type="EMBL" id="MDA1388088.1"/>
    </source>
</evidence>
<evidence type="ECO:0000313" key="3">
    <source>
        <dbReference type="Proteomes" id="UP001145799"/>
    </source>
</evidence>
<comment type="caution">
    <text evidence="1">The sequence shown here is derived from an EMBL/GenBank/DDBJ whole genome shotgun (WGS) entry which is preliminary data.</text>
</comment>
<reference evidence="1" key="1">
    <citation type="submission" date="2022-12" db="EMBL/GenBank/DDBJ databases">
        <title>Gycomyces niveus sp.nov., a novel actinomycete isolated from soil in Shouguang.</title>
        <authorList>
            <person name="Yang X."/>
        </authorList>
    </citation>
    <scope>NUCLEOTIDE SEQUENCE</scope>
    <source>
        <strain evidence="1">DSM 44724</strain>
    </source>
</reference>
<proteinExistence type="predicted"/>
<dbReference type="SUPFAM" id="SSF55315">
    <property type="entry name" value="L30e-like"/>
    <property type="match status" value="1"/>
</dbReference>
<dbReference type="Gene3D" id="3.30.1330.30">
    <property type="match status" value="1"/>
</dbReference>
<dbReference type="EMBL" id="JAVDYD010000001">
    <property type="protein sequence ID" value="MDR7340417.1"/>
    <property type="molecule type" value="Genomic_DNA"/>
</dbReference>
<organism evidence="1 3">
    <name type="scientific">Glycomyces lechevalierae</name>
    <dbReference type="NCBI Taxonomy" id="256034"/>
    <lineage>
        <taxon>Bacteria</taxon>
        <taxon>Bacillati</taxon>
        <taxon>Actinomycetota</taxon>
        <taxon>Actinomycetes</taxon>
        <taxon>Glycomycetales</taxon>
        <taxon>Glycomycetaceae</taxon>
        <taxon>Glycomyces</taxon>
    </lineage>
</organism>
<dbReference type="InterPro" id="IPR040983">
    <property type="entry name" value="Bact_RF_family5"/>
</dbReference>
<dbReference type="Proteomes" id="UP001145799">
    <property type="component" value="Unassembled WGS sequence"/>
</dbReference>
<gene>
    <name evidence="2" type="ORF">J2S69_004136</name>
    <name evidence="1" type="ORF">O2L01_24050</name>
</gene>